<dbReference type="RefSeq" id="WP_058265235.1">
    <property type="nucleotide sequence ID" value="NZ_FMYN01000002.1"/>
</dbReference>
<dbReference type="Proteomes" id="UP000053797">
    <property type="component" value="Unassembled WGS sequence"/>
</dbReference>
<evidence type="ECO:0000256" key="5">
    <source>
        <dbReference type="ARBA" id="ARBA00022692"/>
    </source>
</evidence>
<feature type="transmembrane region" description="Helical" evidence="9">
    <location>
        <begin position="153"/>
        <end position="176"/>
    </location>
</feature>
<evidence type="ECO:0000256" key="1">
    <source>
        <dbReference type="ARBA" id="ARBA00004651"/>
    </source>
</evidence>
<feature type="transmembrane region" description="Helical" evidence="9">
    <location>
        <begin position="321"/>
        <end position="341"/>
    </location>
</feature>
<dbReference type="GO" id="GO:0015188">
    <property type="term" value="F:L-isoleucine transmembrane transporter activity"/>
    <property type="evidence" value="ECO:0007669"/>
    <property type="project" value="TreeGrafter"/>
</dbReference>
<keyword evidence="7 9" id="KW-1133">Transmembrane helix</keyword>
<comment type="function">
    <text evidence="9">Component of the transport system for branched-chain amino acids.</text>
</comment>
<dbReference type="AlphaFoldDB" id="A0A0V8GGT1"/>
<feature type="transmembrane region" description="Helical" evidence="9">
    <location>
        <begin position="411"/>
        <end position="432"/>
    </location>
</feature>
<keyword evidence="8 9" id="KW-0472">Membrane</keyword>
<feature type="transmembrane region" description="Helical" evidence="9">
    <location>
        <begin position="196"/>
        <end position="215"/>
    </location>
</feature>
<feature type="transmembrane region" description="Helical" evidence="9">
    <location>
        <begin position="227"/>
        <end position="249"/>
    </location>
</feature>
<dbReference type="OrthoDB" id="9783920at2"/>
<dbReference type="PANTHER" id="PTHR30588:SF0">
    <property type="entry name" value="BRANCHED-CHAIN AMINO ACID PERMEASE BRNQ"/>
    <property type="match status" value="1"/>
</dbReference>
<dbReference type="GO" id="GO:0015820">
    <property type="term" value="P:L-leucine transport"/>
    <property type="evidence" value="ECO:0007669"/>
    <property type="project" value="TreeGrafter"/>
</dbReference>
<dbReference type="Pfam" id="PF05525">
    <property type="entry name" value="Branch_AA_trans"/>
    <property type="match status" value="1"/>
</dbReference>
<comment type="similarity">
    <text evidence="2 9">Belongs to the branched chain amino acid transporter family.</text>
</comment>
<reference evidence="10 11" key="1">
    <citation type="journal article" date="2015" name="Int. J. Syst. Evol. Microbiol.">
        <title>Exiguobacterium enclense sp. nov., isolated from sediment.</title>
        <authorList>
            <person name="Dastager S.G."/>
            <person name="Mawlankar R."/>
            <person name="Sonalkar V.V."/>
            <person name="Thorat M.N."/>
            <person name="Mual P."/>
            <person name="Verma A."/>
            <person name="Krishnamurthi S."/>
            <person name="Tang S.K."/>
            <person name="Li W.J."/>
        </authorList>
    </citation>
    <scope>NUCLEOTIDE SEQUENCE [LARGE SCALE GENOMIC DNA]</scope>
    <source>
        <strain evidence="10 11">NIO-1109</strain>
    </source>
</reference>
<organism evidence="10 11">
    <name type="scientific">Exiguobacterium indicum</name>
    <dbReference type="NCBI Taxonomy" id="296995"/>
    <lineage>
        <taxon>Bacteria</taxon>
        <taxon>Bacillati</taxon>
        <taxon>Bacillota</taxon>
        <taxon>Bacilli</taxon>
        <taxon>Bacillales</taxon>
        <taxon>Bacillales Family XII. Incertae Sedis</taxon>
        <taxon>Exiguobacterium</taxon>
    </lineage>
</organism>
<dbReference type="GO" id="GO:0015190">
    <property type="term" value="F:L-leucine transmembrane transporter activity"/>
    <property type="evidence" value="ECO:0007669"/>
    <property type="project" value="TreeGrafter"/>
</dbReference>
<evidence type="ECO:0000256" key="8">
    <source>
        <dbReference type="ARBA" id="ARBA00023136"/>
    </source>
</evidence>
<feature type="transmembrane region" description="Helical" evidence="9">
    <location>
        <begin position="121"/>
        <end position="141"/>
    </location>
</feature>
<evidence type="ECO:0000256" key="6">
    <source>
        <dbReference type="ARBA" id="ARBA00022970"/>
    </source>
</evidence>
<evidence type="ECO:0000313" key="11">
    <source>
        <dbReference type="Proteomes" id="UP000053797"/>
    </source>
</evidence>
<name>A0A0V8GGT1_9BACL</name>
<gene>
    <name evidence="10" type="ORF">AS033_08860</name>
</gene>
<feature type="transmembrane region" description="Helical" evidence="9">
    <location>
        <begin position="347"/>
        <end position="368"/>
    </location>
</feature>
<keyword evidence="6 9" id="KW-0029">Amino-acid transport</keyword>
<evidence type="ECO:0000256" key="2">
    <source>
        <dbReference type="ARBA" id="ARBA00008540"/>
    </source>
</evidence>
<dbReference type="NCBIfam" id="TIGR00796">
    <property type="entry name" value="livcs"/>
    <property type="match status" value="1"/>
</dbReference>
<feature type="transmembrane region" description="Helical" evidence="9">
    <location>
        <begin position="7"/>
        <end position="29"/>
    </location>
</feature>
<feature type="transmembrane region" description="Helical" evidence="9">
    <location>
        <begin position="373"/>
        <end position="391"/>
    </location>
</feature>
<evidence type="ECO:0000256" key="4">
    <source>
        <dbReference type="ARBA" id="ARBA00022475"/>
    </source>
</evidence>
<proteinExistence type="inferred from homology"/>
<comment type="subcellular location">
    <subcellularLocation>
        <location evidence="1 9">Cell membrane</location>
        <topology evidence="1 9">Multi-pass membrane protein</topology>
    </subcellularLocation>
</comment>
<feature type="transmembrane region" description="Helical" evidence="9">
    <location>
        <begin position="41"/>
        <end position="66"/>
    </location>
</feature>
<dbReference type="PANTHER" id="PTHR30588">
    <property type="entry name" value="BRANCHED-CHAIN AMINO ACID TRANSPORT SYSTEM 2 CARRIER PROTEIN"/>
    <property type="match status" value="1"/>
</dbReference>
<keyword evidence="5 9" id="KW-0812">Transmembrane</keyword>
<keyword evidence="4" id="KW-1003">Cell membrane</keyword>
<dbReference type="GO" id="GO:0005304">
    <property type="term" value="F:L-valine transmembrane transporter activity"/>
    <property type="evidence" value="ECO:0007669"/>
    <property type="project" value="TreeGrafter"/>
</dbReference>
<evidence type="ECO:0000256" key="7">
    <source>
        <dbReference type="ARBA" id="ARBA00022989"/>
    </source>
</evidence>
<comment type="caution">
    <text evidence="10">The sequence shown here is derived from an EMBL/GenBank/DDBJ whole genome shotgun (WGS) entry which is preliminary data.</text>
</comment>
<protein>
    <recommendedName>
        <fullName evidence="9">Branched-chain amino acid transport system carrier protein</fullName>
    </recommendedName>
</protein>
<dbReference type="GO" id="GO:0005886">
    <property type="term" value="C:plasma membrane"/>
    <property type="evidence" value="ECO:0007669"/>
    <property type="project" value="UniProtKB-SubCell"/>
</dbReference>
<feature type="transmembrane region" description="Helical" evidence="9">
    <location>
        <begin position="283"/>
        <end position="309"/>
    </location>
</feature>
<dbReference type="GO" id="GO:0015818">
    <property type="term" value="P:isoleucine transport"/>
    <property type="evidence" value="ECO:0007669"/>
    <property type="project" value="TreeGrafter"/>
</dbReference>
<dbReference type="InterPro" id="IPR004685">
    <property type="entry name" value="Brnchd-chn_aa_trnsp_Livcs"/>
</dbReference>
<sequence length="446" mass="47168">MSKTVPTSFIIVIGMMLFALFFGAGNLIFPPMLGQLAGEHVWVANAGFLVTGVGLPLLAILAFAFSGERDLQAMASRVHPAFGIGFSVILYLAIGPFFAIPRAGTVSYEIGIKPFFSESTSHWPLLIFTVLFYTVACLLSLNPTKIVDVVGKVLTPIKITFIGLLIVVAVLNPIGSFQNPLKTYQSNAFFNGFQEGYMTLDALGAFVFGIIIIAAIKEKGVTSKRQLLLICTKASLIAAALLAITYSALAFMGASSVSEIGQLANGAEILSAVSDHYFGEYGAILLGLMITVACMTTSVGLITACASFFSALVPKISYVKWTIGLSVFSALVANIGLNQLLAVSKPVLMTLYPLAICLIFLTFLHPLFKGKPAVYQGALWMTFVVSLFDGLKTAGINVSAVTKVFDSVLPFASVSLGWVVPAIIGGVIGAVVGKKTAETQSSSRVA</sequence>
<keyword evidence="3 9" id="KW-0813">Transport</keyword>
<evidence type="ECO:0000256" key="9">
    <source>
        <dbReference type="RuleBase" id="RU362122"/>
    </source>
</evidence>
<evidence type="ECO:0000313" key="10">
    <source>
        <dbReference type="EMBL" id="KSU49467.1"/>
    </source>
</evidence>
<evidence type="ECO:0000256" key="3">
    <source>
        <dbReference type="ARBA" id="ARBA00022448"/>
    </source>
</evidence>
<accession>A0A0V8GGT1</accession>
<feature type="transmembrane region" description="Helical" evidence="9">
    <location>
        <begin position="78"/>
        <end position="101"/>
    </location>
</feature>
<dbReference type="EMBL" id="LNQL01000002">
    <property type="protein sequence ID" value="KSU49467.1"/>
    <property type="molecule type" value="Genomic_DNA"/>
</dbReference>